<sequence length="185" mass="21577">MFFSQDEFKTTEAAVERIFPKDDNGPGAIDLGVAYYIDHQLAGSYGFNSRDYMEPPFYHGEKEQGYQGRLKRREIFRIGLRELQNYAKQKHKKTFRELEAEQQDEVLSDFEKDKAKISTVSASGFFSMLRSVTLEGLYSDPLYGGNINMDGWRMRNYPGDQMNYINIIEKDFQKIEPQSLHDHMS</sequence>
<dbReference type="EC" id="1.-.-.-" evidence="1"/>
<dbReference type="Proteomes" id="UP001281447">
    <property type="component" value="Unassembled WGS sequence"/>
</dbReference>
<evidence type="ECO:0000313" key="1">
    <source>
        <dbReference type="EMBL" id="MDY0396197.1"/>
    </source>
</evidence>
<protein>
    <submittedName>
        <fullName evidence="1">Gluconate 2-dehydrogenase subunit 3 family protein</fullName>
        <ecNumber evidence="1">1.-.-.-</ecNumber>
    </submittedName>
</protein>
<keyword evidence="2" id="KW-1185">Reference proteome</keyword>
<gene>
    <name evidence="1" type="ORF">RWE15_19855</name>
</gene>
<keyword evidence="1" id="KW-0560">Oxidoreductase</keyword>
<dbReference type="InterPro" id="IPR027056">
    <property type="entry name" value="Gluconate_2DH_su3"/>
</dbReference>
<evidence type="ECO:0000313" key="2">
    <source>
        <dbReference type="Proteomes" id="UP001281447"/>
    </source>
</evidence>
<dbReference type="EMBL" id="JAWDIP010000004">
    <property type="protein sequence ID" value="MDY0396197.1"/>
    <property type="molecule type" value="Genomic_DNA"/>
</dbReference>
<organism evidence="1 2">
    <name type="scientific">Tigheibacillus halophilus</name>
    <dbReference type="NCBI Taxonomy" id="361280"/>
    <lineage>
        <taxon>Bacteria</taxon>
        <taxon>Bacillati</taxon>
        <taxon>Bacillota</taxon>
        <taxon>Bacilli</taxon>
        <taxon>Bacillales</taxon>
        <taxon>Bacillaceae</taxon>
        <taxon>Tigheibacillus</taxon>
    </lineage>
</organism>
<dbReference type="GO" id="GO:0016491">
    <property type="term" value="F:oxidoreductase activity"/>
    <property type="evidence" value="ECO:0007669"/>
    <property type="project" value="UniProtKB-KW"/>
</dbReference>
<accession>A0ABU5CA36</accession>
<comment type="caution">
    <text evidence="1">The sequence shown here is derived from an EMBL/GenBank/DDBJ whole genome shotgun (WGS) entry which is preliminary data.</text>
</comment>
<reference evidence="1 2" key="1">
    <citation type="submission" date="2023-10" db="EMBL/GenBank/DDBJ databases">
        <title>Virgibacillus halophilus 5B73C genome.</title>
        <authorList>
            <person name="Miliotis G."/>
            <person name="Sengupta P."/>
            <person name="Hameed A."/>
            <person name="Chuvochina M."/>
            <person name="Mcdonagh F."/>
            <person name="Simpson A.C."/>
            <person name="Singh N.K."/>
            <person name="Rekha P.D."/>
            <person name="Raman K."/>
            <person name="Hugenholtz P."/>
            <person name="Venkateswaran K."/>
        </authorList>
    </citation>
    <scope>NUCLEOTIDE SEQUENCE [LARGE SCALE GENOMIC DNA]</scope>
    <source>
        <strain evidence="1 2">5B73C</strain>
    </source>
</reference>
<dbReference type="Pfam" id="PF13618">
    <property type="entry name" value="Gluconate_2-dh3"/>
    <property type="match status" value="1"/>
</dbReference>
<name>A0ABU5CA36_9BACI</name>
<proteinExistence type="predicted"/>